<name>A0A975K832_9SPHN</name>
<dbReference type="Proteomes" id="UP000681425">
    <property type="component" value="Chromosome"/>
</dbReference>
<organism evidence="1 2">
    <name type="scientific">Sphingobium phenoxybenzoativorans</name>
    <dbReference type="NCBI Taxonomy" id="1592790"/>
    <lineage>
        <taxon>Bacteria</taxon>
        <taxon>Pseudomonadati</taxon>
        <taxon>Pseudomonadota</taxon>
        <taxon>Alphaproteobacteria</taxon>
        <taxon>Sphingomonadales</taxon>
        <taxon>Sphingomonadaceae</taxon>
        <taxon>Sphingobium</taxon>
    </lineage>
</organism>
<gene>
    <name evidence="1" type="ORF">KFK14_03455</name>
</gene>
<sequence length="215" mass="23664">MPQQAERSVIGLGGRLSYLFGRVCSRIPGIAYVRHRIVAVDIHTMPPMPRGYYARLIGPGELAGHRIDACAAVQAERFAAGMLCLGAFNSRDALVGVTWLDMETHDERVLGVRFRLPAHAAWDGGLWIDEERRLSRAFVALWAGIRDWLDDQGLRQSISSIADYNAASLAAHRSLGARVIGHVAVLRIGRHQLTFGGKGGRPRLTRAGVRPEIRL</sequence>
<dbReference type="Gene3D" id="3.40.630.30">
    <property type="match status" value="1"/>
</dbReference>
<dbReference type="EMBL" id="CP073910">
    <property type="protein sequence ID" value="QUT06531.1"/>
    <property type="molecule type" value="Genomic_DNA"/>
</dbReference>
<accession>A0A975K832</accession>
<dbReference type="KEGG" id="spph:KFK14_03455"/>
<evidence type="ECO:0000313" key="2">
    <source>
        <dbReference type="Proteomes" id="UP000681425"/>
    </source>
</evidence>
<keyword evidence="2" id="KW-1185">Reference proteome</keyword>
<evidence type="ECO:0008006" key="3">
    <source>
        <dbReference type="Google" id="ProtNLM"/>
    </source>
</evidence>
<dbReference type="RefSeq" id="WP_212609887.1">
    <property type="nucleotide sequence ID" value="NZ_CP073910.1"/>
</dbReference>
<dbReference type="SUPFAM" id="SSF55729">
    <property type="entry name" value="Acyl-CoA N-acyltransferases (Nat)"/>
    <property type="match status" value="1"/>
</dbReference>
<protein>
    <recommendedName>
        <fullName evidence="3">N-acetyltransferase</fullName>
    </recommendedName>
</protein>
<dbReference type="InterPro" id="IPR016181">
    <property type="entry name" value="Acyl_CoA_acyltransferase"/>
</dbReference>
<proteinExistence type="predicted"/>
<evidence type="ECO:0000313" key="1">
    <source>
        <dbReference type="EMBL" id="QUT06531.1"/>
    </source>
</evidence>
<reference evidence="1" key="1">
    <citation type="submission" date="2021-04" db="EMBL/GenBank/DDBJ databases">
        <title>Isolation of p-tert-butylphenol degrading bacteria Sphingobium phenoxybenzoativorans Tas13 from active sludge.</title>
        <authorList>
            <person name="Li Y."/>
        </authorList>
    </citation>
    <scope>NUCLEOTIDE SEQUENCE</scope>
    <source>
        <strain evidence="1">Tas13</strain>
    </source>
</reference>
<dbReference type="AlphaFoldDB" id="A0A975K832"/>